<gene>
    <name evidence="1" type="ORF">IW249_005331</name>
</gene>
<sequence>MGLFEMTADGELVPVPSSTFAAEQILERADLQRALREHIAALGEDLLVVAEEFGDFEVRRRIDLLCVDRSGRLVVVELKRTEDGGHMELQALRYAAMVSAMTFDQLVDTYERHLAQTDPENADSARERLAEWLEEAGGDAAVIQRQVRIVLASAGFDPQITTTVLWLNDIYGLDITCVRLTPYRIGERRLLDVQQVIPLPEAAELTVQLRRRETAARAAQASSGRDLTRYAVVTPSGTTEPLPKRRAMLALVTALHEAGVDVADMTKVLPRWPRLLPVDGTLTGQVHEEAFARAYPRYANQLQRWFFEQPFHRDGRTWVLSKMWGADTMDGLDALLALAQLPGYDYEPVEAQS</sequence>
<dbReference type="Proteomes" id="UP000631791">
    <property type="component" value="Unassembled WGS sequence"/>
</dbReference>
<comment type="caution">
    <text evidence="1">The sequence shown here is derived from an EMBL/GenBank/DDBJ whole genome shotgun (WGS) entry which is preliminary data.</text>
</comment>
<evidence type="ECO:0000313" key="2">
    <source>
        <dbReference type="Proteomes" id="UP000631791"/>
    </source>
</evidence>
<organism evidence="1 2">
    <name type="scientific">Micromonospora vinacea</name>
    <dbReference type="NCBI Taxonomy" id="709878"/>
    <lineage>
        <taxon>Bacteria</taxon>
        <taxon>Bacillati</taxon>
        <taxon>Actinomycetota</taxon>
        <taxon>Actinomycetes</taxon>
        <taxon>Micromonosporales</taxon>
        <taxon>Micromonosporaceae</taxon>
        <taxon>Micromonospora</taxon>
    </lineage>
</organism>
<dbReference type="InterPro" id="IPR011856">
    <property type="entry name" value="tRNA_endonuc-like_dom_sf"/>
</dbReference>
<dbReference type="EMBL" id="JADOTY010000001">
    <property type="protein sequence ID" value="MBG6104917.1"/>
    <property type="molecule type" value="Genomic_DNA"/>
</dbReference>
<dbReference type="Gene3D" id="3.40.1350.10">
    <property type="match status" value="1"/>
</dbReference>
<name>A0ABS0K8F3_9ACTN</name>
<evidence type="ECO:0000313" key="1">
    <source>
        <dbReference type="EMBL" id="MBG6104917.1"/>
    </source>
</evidence>
<protein>
    <recommendedName>
        <fullName evidence="3">DUF91 domain-containing protein</fullName>
    </recommendedName>
</protein>
<accession>A0ABS0K8F3</accession>
<reference evidence="1 2" key="1">
    <citation type="submission" date="2020-11" db="EMBL/GenBank/DDBJ databases">
        <title>Sequencing the genomes of 1000 actinobacteria strains.</title>
        <authorList>
            <person name="Klenk H.-P."/>
        </authorList>
    </citation>
    <scope>NUCLEOTIDE SEQUENCE [LARGE SCALE GENOMIC DNA]</scope>
    <source>
        <strain evidence="1 2">DSM 101695</strain>
    </source>
</reference>
<keyword evidence="2" id="KW-1185">Reference proteome</keyword>
<evidence type="ECO:0008006" key="3">
    <source>
        <dbReference type="Google" id="ProtNLM"/>
    </source>
</evidence>
<proteinExistence type="predicted"/>
<dbReference type="RefSeq" id="WP_196923284.1">
    <property type="nucleotide sequence ID" value="NZ_JADOTY010000001.1"/>
</dbReference>